<keyword evidence="1" id="KW-0812">Transmembrane</keyword>
<sequence length="155" mass="17388">MIIPTVFLSLLLVLLHCSSFCDSFTTLSRSRQFTKVNYGLCLLKPSTTCLLRKPTSPSGFFMAEDNESSEAEAPAKGEKELDEVDRSSIFKSILLAVPLFCKFIIVLVIKFLTDLVVFPLLILYRLGRRTKRRIMKLFEKKSDETSTSSGDAPAP</sequence>
<name>A0A9N8H570_9STRA</name>
<evidence type="ECO:0000256" key="2">
    <source>
        <dbReference type="SAM" id="SignalP"/>
    </source>
</evidence>
<keyword evidence="4" id="KW-1185">Reference proteome</keyword>
<dbReference type="AlphaFoldDB" id="A0A9N8H570"/>
<feature type="transmembrane region" description="Helical" evidence="1">
    <location>
        <begin position="93"/>
        <end position="126"/>
    </location>
</feature>
<keyword evidence="2" id="KW-0732">Signal</keyword>
<feature type="chain" id="PRO_5040356989" evidence="2">
    <location>
        <begin position="24"/>
        <end position="155"/>
    </location>
</feature>
<proteinExistence type="predicted"/>
<dbReference type="Proteomes" id="UP001153069">
    <property type="component" value="Unassembled WGS sequence"/>
</dbReference>
<comment type="caution">
    <text evidence="3">The sequence shown here is derived from an EMBL/GenBank/DDBJ whole genome shotgun (WGS) entry which is preliminary data.</text>
</comment>
<feature type="signal peptide" evidence="2">
    <location>
        <begin position="1"/>
        <end position="23"/>
    </location>
</feature>
<keyword evidence="1" id="KW-0472">Membrane</keyword>
<protein>
    <submittedName>
        <fullName evidence="3">Uncharacterized protein</fullName>
    </submittedName>
</protein>
<evidence type="ECO:0000313" key="3">
    <source>
        <dbReference type="EMBL" id="CAB9500232.1"/>
    </source>
</evidence>
<evidence type="ECO:0000256" key="1">
    <source>
        <dbReference type="SAM" id="Phobius"/>
    </source>
</evidence>
<evidence type="ECO:0000313" key="4">
    <source>
        <dbReference type="Proteomes" id="UP001153069"/>
    </source>
</evidence>
<accession>A0A9N8H570</accession>
<keyword evidence="1" id="KW-1133">Transmembrane helix</keyword>
<reference evidence="3" key="1">
    <citation type="submission" date="2020-06" db="EMBL/GenBank/DDBJ databases">
        <authorList>
            <consortium name="Plant Systems Biology data submission"/>
        </authorList>
    </citation>
    <scope>NUCLEOTIDE SEQUENCE</scope>
    <source>
        <strain evidence="3">D6</strain>
    </source>
</reference>
<organism evidence="3 4">
    <name type="scientific">Seminavis robusta</name>
    <dbReference type="NCBI Taxonomy" id="568900"/>
    <lineage>
        <taxon>Eukaryota</taxon>
        <taxon>Sar</taxon>
        <taxon>Stramenopiles</taxon>
        <taxon>Ochrophyta</taxon>
        <taxon>Bacillariophyta</taxon>
        <taxon>Bacillariophyceae</taxon>
        <taxon>Bacillariophycidae</taxon>
        <taxon>Naviculales</taxon>
        <taxon>Naviculaceae</taxon>
        <taxon>Seminavis</taxon>
    </lineage>
</organism>
<dbReference type="OrthoDB" id="48987at2759"/>
<dbReference type="EMBL" id="CAICTM010000078">
    <property type="protein sequence ID" value="CAB9500232.1"/>
    <property type="molecule type" value="Genomic_DNA"/>
</dbReference>
<gene>
    <name evidence="3" type="ORF">SEMRO_79_G042670.1</name>
</gene>